<evidence type="ECO:0000256" key="1">
    <source>
        <dbReference type="SAM" id="Phobius"/>
    </source>
</evidence>
<feature type="transmembrane region" description="Helical" evidence="1">
    <location>
        <begin position="23"/>
        <end position="45"/>
    </location>
</feature>
<dbReference type="InterPro" id="IPR003848">
    <property type="entry name" value="DUF218"/>
</dbReference>
<gene>
    <name evidence="3" type="ORF">LMUR_08904</name>
</gene>
<evidence type="ECO:0000313" key="3">
    <source>
        <dbReference type="EMBL" id="EUJ27641.1"/>
    </source>
</evidence>
<dbReference type="PANTHER" id="PTHR30336">
    <property type="entry name" value="INNER MEMBRANE PROTEIN, PROBABLE PERMEASE"/>
    <property type="match status" value="1"/>
</dbReference>
<sequence length="339" mass="37893">MYILAFSLLIGFLLLHIWEKRRIINGMVLTAGIVLLVIAVLLQLYAFDNQIVTIVTSAILLLLLSLLPFFVIGIAIMLILNGTNMVKKEGRRLANMLPMLAGFAVLIIVIGVLTILLAHPDTWLENIVLGLLIIIAYVTFLLVSFLLSTIIYQYNGPRLNKDFIIVLGCGLKGKKVPQLLANRLDKAIQFHRKQQKKRGRTATFIVSGGKGPNEEIAEARAMQTYLIDKGIPKEQIFMEADSTNTEENMQFSKKLMTSIQKNFKSVFVTNNFHLFRASIYARKAGLDAQGIGGKTALYYLPTALLREFIAVLFLYRKAHITVLILLLAAFSIYVIAGHL</sequence>
<keyword evidence="1" id="KW-0472">Membrane</keyword>
<evidence type="ECO:0000259" key="2">
    <source>
        <dbReference type="Pfam" id="PF02698"/>
    </source>
</evidence>
<proteinExistence type="predicted"/>
<comment type="caution">
    <text evidence="3">The sequence shown here is derived from an EMBL/GenBank/DDBJ whole genome shotgun (WGS) entry which is preliminary data.</text>
</comment>
<evidence type="ECO:0000313" key="4">
    <source>
        <dbReference type="Proteomes" id="UP000019251"/>
    </source>
</evidence>
<accession>A0A829R5D4</accession>
<dbReference type="Proteomes" id="UP000019251">
    <property type="component" value="Unassembled WGS sequence"/>
</dbReference>
<dbReference type="InterPro" id="IPR051599">
    <property type="entry name" value="Cell_Envelope_Assoc"/>
</dbReference>
<organism evidence="3 4">
    <name type="scientific">Listeria grayi FSL F6-1183</name>
    <dbReference type="NCBI Taxonomy" id="1265827"/>
    <lineage>
        <taxon>Bacteria</taxon>
        <taxon>Bacillati</taxon>
        <taxon>Bacillota</taxon>
        <taxon>Bacilli</taxon>
        <taxon>Bacillales</taxon>
        <taxon>Listeriaceae</taxon>
        <taxon>Listeria</taxon>
    </lineage>
</organism>
<dbReference type="CDD" id="cd06259">
    <property type="entry name" value="YdcF-like"/>
    <property type="match status" value="1"/>
</dbReference>
<feature type="transmembrane region" description="Helical" evidence="1">
    <location>
        <begin position="93"/>
        <end position="115"/>
    </location>
</feature>
<keyword evidence="1" id="KW-1133">Transmembrane helix</keyword>
<name>A0A829R5D4_LISGR</name>
<protein>
    <recommendedName>
        <fullName evidence="2">DUF218 domain-containing protein</fullName>
    </recommendedName>
</protein>
<feature type="transmembrane region" description="Helical" evidence="1">
    <location>
        <begin position="318"/>
        <end position="336"/>
    </location>
</feature>
<dbReference type="GO" id="GO:0043164">
    <property type="term" value="P:Gram-negative-bacterium-type cell wall biogenesis"/>
    <property type="evidence" value="ECO:0007669"/>
    <property type="project" value="TreeGrafter"/>
</dbReference>
<dbReference type="AlphaFoldDB" id="A0A829R5D4"/>
<dbReference type="RefSeq" id="WP_036106270.1">
    <property type="nucleotide sequence ID" value="NZ_AODG01000011.1"/>
</dbReference>
<dbReference type="Pfam" id="PF02698">
    <property type="entry name" value="DUF218"/>
    <property type="match status" value="1"/>
</dbReference>
<keyword evidence="1" id="KW-0812">Transmembrane</keyword>
<feature type="transmembrane region" description="Helical" evidence="1">
    <location>
        <begin position="127"/>
        <end position="152"/>
    </location>
</feature>
<dbReference type="GO" id="GO:0005886">
    <property type="term" value="C:plasma membrane"/>
    <property type="evidence" value="ECO:0007669"/>
    <property type="project" value="TreeGrafter"/>
</dbReference>
<dbReference type="InterPro" id="IPR014729">
    <property type="entry name" value="Rossmann-like_a/b/a_fold"/>
</dbReference>
<dbReference type="GO" id="GO:0000270">
    <property type="term" value="P:peptidoglycan metabolic process"/>
    <property type="evidence" value="ECO:0007669"/>
    <property type="project" value="TreeGrafter"/>
</dbReference>
<dbReference type="PANTHER" id="PTHR30336:SF18">
    <property type="entry name" value="MEMBRANE PROTEIN"/>
    <property type="match status" value="1"/>
</dbReference>
<dbReference type="EMBL" id="AODG01000011">
    <property type="protein sequence ID" value="EUJ27641.1"/>
    <property type="molecule type" value="Genomic_DNA"/>
</dbReference>
<feature type="transmembrane region" description="Helical" evidence="1">
    <location>
        <begin position="51"/>
        <end position="81"/>
    </location>
</feature>
<dbReference type="Gene3D" id="3.40.50.620">
    <property type="entry name" value="HUPs"/>
    <property type="match status" value="1"/>
</dbReference>
<reference evidence="3 4" key="1">
    <citation type="submission" date="2012-12" db="EMBL/GenBank/DDBJ databases">
        <title>Novel taxa of Listeriaceae from agricultural environments in the United States.</title>
        <authorList>
            <person name="den Bakker H.C."/>
            <person name="Allred A."/>
            <person name="Warchocki S."/>
            <person name="Wright E.M."/>
            <person name="Burrell A."/>
            <person name="Nightingale K.K."/>
            <person name="Kephart D."/>
            <person name="Wiedmann M."/>
        </authorList>
    </citation>
    <scope>NUCLEOTIDE SEQUENCE [LARGE SCALE GENOMIC DNA]</scope>
    <source>
        <strain evidence="3 4">FSL F6-1183</strain>
    </source>
</reference>
<feature type="domain" description="DUF218" evidence="2">
    <location>
        <begin position="162"/>
        <end position="309"/>
    </location>
</feature>